<dbReference type="EMBL" id="JAPWDS010000006">
    <property type="protein sequence ID" value="KAJ5494797.1"/>
    <property type="molecule type" value="Genomic_DNA"/>
</dbReference>
<reference evidence="2" key="2">
    <citation type="journal article" date="2023" name="IMA Fungus">
        <title>Comparative genomic study of the Penicillium genus elucidates a diverse pangenome and 15 lateral gene transfer events.</title>
        <authorList>
            <person name="Petersen C."/>
            <person name="Sorensen T."/>
            <person name="Nielsen M.R."/>
            <person name="Sondergaard T.E."/>
            <person name="Sorensen J.L."/>
            <person name="Fitzpatrick D.A."/>
            <person name="Frisvad J.C."/>
            <person name="Nielsen K.L."/>
        </authorList>
    </citation>
    <scope>NUCLEOTIDE SEQUENCE</scope>
    <source>
        <strain evidence="2">IBT 29495</strain>
    </source>
</reference>
<name>A0A9X0C1Q2_9EURO</name>
<protein>
    <submittedName>
        <fullName evidence="2">Uncharacterized protein</fullName>
    </submittedName>
</protein>
<reference evidence="2" key="1">
    <citation type="submission" date="2022-12" db="EMBL/GenBank/DDBJ databases">
        <authorList>
            <person name="Petersen C."/>
        </authorList>
    </citation>
    <scope>NUCLEOTIDE SEQUENCE</scope>
    <source>
        <strain evidence="2">IBT 29495</strain>
    </source>
</reference>
<evidence type="ECO:0000256" key="1">
    <source>
        <dbReference type="SAM" id="MobiDB-lite"/>
    </source>
</evidence>
<evidence type="ECO:0000313" key="2">
    <source>
        <dbReference type="EMBL" id="KAJ5494797.1"/>
    </source>
</evidence>
<gene>
    <name evidence="2" type="ORF">N7463_010884</name>
</gene>
<dbReference type="Proteomes" id="UP001149954">
    <property type="component" value="Unassembled WGS sequence"/>
</dbReference>
<sequence>MTLNSAGPKAAERKQAGSRRGQQAYISRKIALFGLNRYKLRGKKGTQFGYLGDLLGTDGCLAHPEQTM</sequence>
<feature type="region of interest" description="Disordered" evidence="1">
    <location>
        <begin position="1"/>
        <end position="22"/>
    </location>
</feature>
<keyword evidence="3" id="KW-1185">Reference proteome</keyword>
<evidence type="ECO:0000313" key="3">
    <source>
        <dbReference type="Proteomes" id="UP001149954"/>
    </source>
</evidence>
<organism evidence="2 3">
    <name type="scientific">Penicillium fimorum</name>
    <dbReference type="NCBI Taxonomy" id="1882269"/>
    <lineage>
        <taxon>Eukaryota</taxon>
        <taxon>Fungi</taxon>
        <taxon>Dikarya</taxon>
        <taxon>Ascomycota</taxon>
        <taxon>Pezizomycotina</taxon>
        <taxon>Eurotiomycetes</taxon>
        <taxon>Eurotiomycetidae</taxon>
        <taxon>Eurotiales</taxon>
        <taxon>Aspergillaceae</taxon>
        <taxon>Penicillium</taxon>
    </lineage>
</organism>
<dbReference type="AlphaFoldDB" id="A0A9X0C1Q2"/>
<proteinExistence type="predicted"/>
<accession>A0A9X0C1Q2</accession>
<comment type="caution">
    <text evidence="2">The sequence shown here is derived from an EMBL/GenBank/DDBJ whole genome shotgun (WGS) entry which is preliminary data.</text>
</comment>